<dbReference type="Proteomes" id="UP001296969">
    <property type="component" value="Unassembled WGS sequence"/>
</dbReference>
<dbReference type="RefSeq" id="WP_228399094.1">
    <property type="nucleotide sequence ID" value="NZ_JADRCP010000005.1"/>
</dbReference>
<evidence type="ECO:0000313" key="3">
    <source>
        <dbReference type="EMBL" id="MBK5177731.1"/>
    </source>
</evidence>
<dbReference type="EMBL" id="JADRCQ010000005">
    <property type="protein sequence ID" value="MBK5074603.1"/>
    <property type="molecule type" value="Genomic_DNA"/>
</dbReference>
<dbReference type="InterPro" id="IPR007539">
    <property type="entry name" value="DUF551"/>
</dbReference>
<proteinExistence type="predicted"/>
<dbReference type="EMBL" id="JADRCP010000005">
    <property type="protein sequence ID" value="MBK5177731.1"/>
    <property type="molecule type" value="Genomic_DNA"/>
</dbReference>
<keyword evidence="5" id="KW-1185">Reference proteome</keyword>
<organism evidence="3 4">
    <name type="scientific">Limnobaculum xujianqingii</name>
    <dbReference type="NCBI Taxonomy" id="2738837"/>
    <lineage>
        <taxon>Bacteria</taxon>
        <taxon>Pseudomonadati</taxon>
        <taxon>Pseudomonadota</taxon>
        <taxon>Gammaproteobacteria</taxon>
        <taxon>Enterobacterales</taxon>
        <taxon>Budviciaceae</taxon>
        <taxon>Limnobaculum</taxon>
    </lineage>
</organism>
<dbReference type="Pfam" id="PF04448">
    <property type="entry name" value="DUF551"/>
    <property type="match status" value="1"/>
</dbReference>
<sequence>MIWISVNQRLPEPLTKVWVKTNTGKQTTGYVKNNGEWHLFCRRIAADNPVIVEWGE</sequence>
<gene>
    <name evidence="3" type="ORF">I2492_15525</name>
    <name evidence="2" type="ORF">I2493_16475</name>
</gene>
<feature type="domain" description="DUF551" evidence="1">
    <location>
        <begin position="3"/>
        <end position="37"/>
    </location>
</feature>
<evidence type="ECO:0000259" key="1">
    <source>
        <dbReference type="Pfam" id="PF04448"/>
    </source>
</evidence>
<accession>A0A9D7AK86</accession>
<evidence type="ECO:0000313" key="5">
    <source>
        <dbReference type="Proteomes" id="UP001296969"/>
    </source>
</evidence>
<reference evidence="3 5" key="1">
    <citation type="submission" date="2020-11" db="EMBL/GenBank/DDBJ databases">
        <title>Insectihabitans protaetiae gen. nov. sp. nov. and Insectihabitans allomyrinae sp. nov., isolated from larvae of Protaetia brevitarsis seulensis and Allomyrina dichotoma, respectively.</title>
        <authorList>
            <person name="Lee S.D."/>
            <person name="Byeon Y.-S."/>
            <person name="Kim S.-M."/>
            <person name="Yang H.L."/>
            <person name="Kim I.S."/>
        </authorList>
    </citation>
    <scope>NUCLEOTIDE SEQUENCE</scope>
    <source>
        <strain evidence="3">CWB-B4</strain>
        <strain evidence="2 5">CWB-B43</strain>
    </source>
</reference>
<comment type="caution">
    <text evidence="3">The sequence shown here is derived from an EMBL/GenBank/DDBJ whole genome shotgun (WGS) entry which is preliminary data.</text>
</comment>
<evidence type="ECO:0000313" key="4">
    <source>
        <dbReference type="Proteomes" id="UP000807542"/>
    </source>
</evidence>
<dbReference type="Proteomes" id="UP000807542">
    <property type="component" value="Unassembled WGS sequence"/>
</dbReference>
<name>A0A9D7AK86_9GAMM</name>
<protein>
    <submittedName>
        <fullName evidence="3">DUF551 domain-containing protein</fullName>
    </submittedName>
</protein>
<evidence type="ECO:0000313" key="2">
    <source>
        <dbReference type="EMBL" id="MBK5074603.1"/>
    </source>
</evidence>
<dbReference type="AlphaFoldDB" id="A0A9D7AK86"/>